<dbReference type="PANTHER" id="PTHR38011">
    <property type="entry name" value="DIHYDROFOLATE REDUCTASE FAMILY PROTEIN (AFU_ORTHOLOGUE AFUA_8G06820)"/>
    <property type="match status" value="1"/>
</dbReference>
<dbReference type="InterPro" id="IPR050765">
    <property type="entry name" value="Riboflavin_Biosynth_HTPR"/>
</dbReference>
<evidence type="ECO:0000256" key="11">
    <source>
        <dbReference type="ARBA" id="ARBA00047550"/>
    </source>
</evidence>
<evidence type="ECO:0000256" key="3">
    <source>
        <dbReference type="ARBA" id="ARBA00009723"/>
    </source>
</evidence>
<dbReference type="AlphaFoldDB" id="A0A4Y9Z450"/>
<evidence type="ECO:0000256" key="1">
    <source>
        <dbReference type="ARBA" id="ARBA00003555"/>
    </source>
</evidence>
<gene>
    <name evidence="14" type="ORF">EVJ58_g930</name>
</gene>
<feature type="domain" description="Bacterial bifunctional deaminase-reductase C-terminal" evidence="13">
    <location>
        <begin position="72"/>
        <end position="179"/>
    </location>
</feature>
<comment type="catalytic activity">
    <reaction evidence="11">
        <text>2,5-diamino-6-(1-D-ribitylamino)pyrimidin-4(3H)-one 5'-phosphate + NAD(+) = 2,5-diamino-6-(1-D-ribosylamino)pyrimidin-4(3H)-one 5'-phosphate + NADH + H(+)</text>
        <dbReference type="Rhea" id="RHEA:27274"/>
        <dbReference type="ChEBI" id="CHEBI:15378"/>
        <dbReference type="ChEBI" id="CHEBI:57540"/>
        <dbReference type="ChEBI" id="CHEBI:57945"/>
        <dbReference type="ChEBI" id="CHEBI:58890"/>
        <dbReference type="ChEBI" id="CHEBI:59545"/>
        <dbReference type="EC" id="1.1.1.302"/>
    </reaction>
</comment>
<evidence type="ECO:0000256" key="9">
    <source>
        <dbReference type="ARBA" id="ARBA00030073"/>
    </source>
</evidence>
<proteinExistence type="inferred from homology"/>
<comment type="function">
    <text evidence="1">Catalyzes an early step in riboflavin biosynthesis, the NADPH-dependent reduction of the ribose side chain of 2,5-diamino-6-ribosylamino-4(3H)-pyrimidinone 5'-phosphate, yielding 2,5-diamino-6-ribitylamino-4(3H)-pyrimidinone 5'-phosphate.</text>
</comment>
<dbReference type="Gene3D" id="3.40.430.10">
    <property type="entry name" value="Dihydrofolate Reductase, subunit A"/>
    <property type="match status" value="2"/>
</dbReference>
<dbReference type="EMBL" id="SEKV01000027">
    <property type="protein sequence ID" value="TFY68611.1"/>
    <property type="molecule type" value="Genomic_DNA"/>
</dbReference>
<dbReference type="EC" id="1.1.1.302" evidence="4"/>
<organism evidence="14 15">
    <name type="scientific">Rhodofomes roseus</name>
    <dbReference type="NCBI Taxonomy" id="34475"/>
    <lineage>
        <taxon>Eukaryota</taxon>
        <taxon>Fungi</taxon>
        <taxon>Dikarya</taxon>
        <taxon>Basidiomycota</taxon>
        <taxon>Agaricomycotina</taxon>
        <taxon>Agaricomycetes</taxon>
        <taxon>Polyporales</taxon>
        <taxon>Rhodofomes</taxon>
    </lineage>
</organism>
<dbReference type="GO" id="GO:0008703">
    <property type="term" value="F:5-amino-6-(5-phosphoribosylamino)uracil reductase activity"/>
    <property type="evidence" value="ECO:0007669"/>
    <property type="project" value="InterPro"/>
</dbReference>
<name>A0A4Y9Z450_9APHY</name>
<dbReference type="GO" id="GO:0009231">
    <property type="term" value="P:riboflavin biosynthetic process"/>
    <property type="evidence" value="ECO:0007669"/>
    <property type="project" value="UniProtKB-KW"/>
</dbReference>
<evidence type="ECO:0000259" key="13">
    <source>
        <dbReference type="Pfam" id="PF01872"/>
    </source>
</evidence>
<evidence type="ECO:0000256" key="5">
    <source>
        <dbReference type="ARBA" id="ARBA00015035"/>
    </source>
</evidence>
<evidence type="ECO:0000313" key="15">
    <source>
        <dbReference type="Proteomes" id="UP000298390"/>
    </source>
</evidence>
<evidence type="ECO:0000256" key="7">
    <source>
        <dbReference type="ARBA" id="ARBA00022857"/>
    </source>
</evidence>
<reference evidence="14 15" key="1">
    <citation type="submission" date="2019-01" db="EMBL/GenBank/DDBJ databases">
        <title>Genome sequencing of the rare red list fungi Fomitopsis rosea.</title>
        <authorList>
            <person name="Buettner E."/>
            <person name="Kellner H."/>
        </authorList>
    </citation>
    <scope>NUCLEOTIDE SEQUENCE [LARGE SCALE GENOMIC DNA]</scope>
    <source>
        <strain evidence="14 15">DSM 105464</strain>
    </source>
</reference>
<comment type="pathway">
    <text evidence="2">Cofactor biosynthesis; riboflavin biosynthesis.</text>
</comment>
<evidence type="ECO:0000256" key="12">
    <source>
        <dbReference type="ARBA" id="ARBA00049020"/>
    </source>
</evidence>
<evidence type="ECO:0000256" key="6">
    <source>
        <dbReference type="ARBA" id="ARBA00022619"/>
    </source>
</evidence>
<dbReference type="Proteomes" id="UP000298390">
    <property type="component" value="Unassembled WGS sequence"/>
</dbReference>
<dbReference type="STRING" id="34475.A0A4Y9Z450"/>
<sequence length="194" mass="20863">MATSPPGFLRRVYDIPTDSSETIYTGDERKQGCLLSPDQGRPYVTLTFAQSLDAKIAGMGGKQLALSGKESMLMTHCDEIRASRRSSLEAAGARIVEVSTGADGRIPIPALLVKLRGLGMRSLMVEGGARVIQCFLAAEAQHRNCIDTVIVTIAPTIVGKDGVAYGSNLPSDTLPAMQHVETELFVRIEMQTKL</sequence>
<dbReference type="InterPro" id="IPR002734">
    <property type="entry name" value="RibDG_C"/>
</dbReference>
<comment type="similarity">
    <text evidence="3">Belongs to the HTP reductase family.</text>
</comment>
<evidence type="ECO:0000256" key="4">
    <source>
        <dbReference type="ARBA" id="ARBA00012851"/>
    </source>
</evidence>
<dbReference type="InterPro" id="IPR024072">
    <property type="entry name" value="DHFR-like_dom_sf"/>
</dbReference>
<keyword evidence="6" id="KW-0686">Riboflavin biosynthesis</keyword>
<evidence type="ECO:0000256" key="10">
    <source>
        <dbReference type="ARBA" id="ARBA00031630"/>
    </source>
</evidence>
<dbReference type="PANTHER" id="PTHR38011:SF7">
    <property type="entry name" value="2,5-DIAMINO-6-RIBOSYLAMINO-4(3H)-PYRIMIDINONE 5'-PHOSPHATE REDUCTASE"/>
    <property type="match status" value="1"/>
</dbReference>
<keyword evidence="8" id="KW-0560">Oxidoreductase</keyword>
<keyword evidence="7" id="KW-0521">NADP</keyword>
<evidence type="ECO:0000256" key="2">
    <source>
        <dbReference type="ARBA" id="ARBA00005104"/>
    </source>
</evidence>
<dbReference type="Pfam" id="PF01872">
    <property type="entry name" value="RibD_C"/>
    <property type="match status" value="1"/>
</dbReference>
<evidence type="ECO:0000256" key="8">
    <source>
        <dbReference type="ARBA" id="ARBA00023002"/>
    </source>
</evidence>
<protein>
    <recommendedName>
        <fullName evidence="5">2,5-diamino-6-ribosylamino-4(3H)-pyrimidinone 5'-phosphate reductase</fullName>
        <ecNumber evidence="4">1.1.1.302</ecNumber>
    </recommendedName>
    <alternativeName>
        <fullName evidence="10">2,5-diamino-6-(5-phospho-D-ribosylamino)pyrimidin-4(3H)-one reductase</fullName>
    </alternativeName>
    <alternativeName>
        <fullName evidence="9">2,5-diamino-6-ribitylamino-4(3H)-pyrimidinone 5'-phosphate synthase</fullName>
    </alternativeName>
</protein>
<accession>A0A4Y9Z450</accession>
<comment type="catalytic activity">
    <reaction evidence="12">
        <text>2,5-diamino-6-(1-D-ribitylamino)pyrimidin-4(3H)-one 5'-phosphate + NADP(+) = 2,5-diamino-6-(1-D-ribosylamino)pyrimidin-4(3H)-one 5'-phosphate + NADPH + H(+)</text>
        <dbReference type="Rhea" id="RHEA:27278"/>
        <dbReference type="ChEBI" id="CHEBI:15378"/>
        <dbReference type="ChEBI" id="CHEBI:57783"/>
        <dbReference type="ChEBI" id="CHEBI:58349"/>
        <dbReference type="ChEBI" id="CHEBI:58890"/>
        <dbReference type="ChEBI" id="CHEBI:59545"/>
        <dbReference type="EC" id="1.1.1.302"/>
    </reaction>
</comment>
<comment type="caution">
    <text evidence="14">The sequence shown here is derived from an EMBL/GenBank/DDBJ whole genome shotgun (WGS) entry which is preliminary data.</text>
</comment>
<evidence type="ECO:0000313" key="14">
    <source>
        <dbReference type="EMBL" id="TFY68611.1"/>
    </source>
</evidence>
<dbReference type="SUPFAM" id="SSF53597">
    <property type="entry name" value="Dihydrofolate reductase-like"/>
    <property type="match status" value="1"/>
</dbReference>